<feature type="domain" description="Lipase-like C-terminal" evidence="6">
    <location>
        <begin position="65"/>
        <end position="171"/>
    </location>
</feature>
<keyword evidence="3" id="KW-0732">Signal</keyword>
<keyword evidence="8" id="KW-1185">Reference proteome</keyword>
<sequence>MSKLLRNFLRKKTLQNATLFNAYDDETSSYTDMEGSVYGALPVDSPTAYDSEPIKDFRLVFEGENKDTFVLVPGLLPYDTIEIPLFGTIADYWGDVKEQIEDPCITSPSPFGSLHDRAVELYYQIKGGQVDYGLIHSHQFCHNQLGQTYEGLVPNWSPDNPIVLIGYGATTALYLQHLLSTNFFGQHTAGKMIKGVVCWSAPHRGSTLPYYLGLEPGSKCIVHPFSILQFLLSLIHLICYFTFLERLFDFRLNDKWGLAPKSEGGEQSLWGALSARSRFSYFGDNFLVDWSVEGARMRYAGDEKDRHYLDPHCVYLNYVSTGRTWRSKVTGYYWPRLSWRTFSTWFISVMLGRYKLPTDAEQQVLRTSSSTFWQNDGTLSIHAQNPPPHQQVLMNIALDQKLFDPIEHEITPGVWYNLYVNDPSQTVLFNGVPFFITLPFIEYILNRSFIKHFVNFLSRNSESFESFYIHFVEFCERNIRFSSKKLHIEYDNGLGFSDPSSKSYITSATSERIVKYSSDKAGLEWIHKVETIEILNSPSKMLYWMNQMQSSLDNGSSLSESGNKKEFSGYSLPATSFMPGPMFIKAKRRLTADDYKATLMNCN</sequence>
<comment type="subcellular location">
    <subcellularLocation>
        <location evidence="1">Secreted</location>
    </subcellularLocation>
</comment>
<accession>A0A9N8W305</accession>
<protein>
    <submittedName>
        <fullName evidence="7">4976_t:CDS:1</fullName>
    </submittedName>
</protein>
<keyword evidence="2" id="KW-0964">Secreted</keyword>
<dbReference type="SUPFAM" id="SSF53474">
    <property type="entry name" value="alpha/beta-Hydrolases"/>
    <property type="match status" value="1"/>
</dbReference>
<evidence type="ECO:0000313" key="7">
    <source>
        <dbReference type="EMBL" id="CAG8469123.1"/>
    </source>
</evidence>
<evidence type="ECO:0000259" key="6">
    <source>
        <dbReference type="Pfam" id="PF24708"/>
    </source>
</evidence>
<dbReference type="PANTHER" id="PTHR34043">
    <property type="entry name" value="ALPHA/BETA-HYDROLASES SUPERFAMILY PROTEIN"/>
    <property type="match status" value="1"/>
</dbReference>
<dbReference type="GO" id="GO:0005576">
    <property type="term" value="C:extracellular region"/>
    <property type="evidence" value="ECO:0007669"/>
    <property type="project" value="UniProtKB-SubCell"/>
</dbReference>
<evidence type="ECO:0000313" key="8">
    <source>
        <dbReference type="Proteomes" id="UP000789759"/>
    </source>
</evidence>
<proteinExistence type="predicted"/>
<dbReference type="EMBL" id="CAJVQA010000328">
    <property type="protein sequence ID" value="CAG8469123.1"/>
    <property type="molecule type" value="Genomic_DNA"/>
</dbReference>
<evidence type="ECO:0000256" key="2">
    <source>
        <dbReference type="ARBA" id="ARBA00022525"/>
    </source>
</evidence>
<comment type="caution">
    <text evidence="7">The sequence shown here is derived from an EMBL/GenBank/DDBJ whole genome shotgun (WGS) entry which is preliminary data.</text>
</comment>
<dbReference type="GO" id="GO:0016787">
    <property type="term" value="F:hydrolase activity"/>
    <property type="evidence" value="ECO:0007669"/>
    <property type="project" value="UniProtKB-KW"/>
</dbReference>
<reference evidence="7" key="1">
    <citation type="submission" date="2021-06" db="EMBL/GenBank/DDBJ databases">
        <authorList>
            <person name="Kallberg Y."/>
            <person name="Tangrot J."/>
            <person name="Rosling A."/>
        </authorList>
    </citation>
    <scope>NUCLEOTIDE SEQUENCE</scope>
    <source>
        <strain evidence="7">FL966</strain>
    </source>
</reference>
<evidence type="ECO:0000256" key="5">
    <source>
        <dbReference type="ARBA" id="ARBA00023098"/>
    </source>
</evidence>
<dbReference type="InterPro" id="IPR029058">
    <property type="entry name" value="AB_hydrolase_fold"/>
</dbReference>
<keyword evidence="4" id="KW-0378">Hydrolase</keyword>
<evidence type="ECO:0000256" key="4">
    <source>
        <dbReference type="ARBA" id="ARBA00022801"/>
    </source>
</evidence>
<evidence type="ECO:0000256" key="3">
    <source>
        <dbReference type="ARBA" id="ARBA00022729"/>
    </source>
</evidence>
<dbReference type="Proteomes" id="UP000789759">
    <property type="component" value="Unassembled WGS sequence"/>
</dbReference>
<gene>
    <name evidence="7" type="ORF">CPELLU_LOCUS987</name>
</gene>
<dbReference type="OrthoDB" id="206848at2759"/>
<dbReference type="Gene3D" id="3.40.50.1820">
    <property type="entry name" value="alpha/beta hydrolase"/>
    <property type="match status" value="1"/>
</dbReference>
<dbReference type="Pfam" id="PF24708">
    <property type="entry name" value="Lip_C"/>
    <property type="match status" value="1"/>
</dbReference>
<dbReference type="PANTHER" id="PTHR34043:SF3">
    <property type="entry name" value="ALPHA_BETA-HYDROLASES SUPERFAMILY PROTEIN"/>
    <property type="match status" value="1"/>
</dbReference>
<name>A0A9N8W305_9GLOM</name>
<evidence type="ECO:0000256" key="1">
    <source>
        <dbReference type="ARBA" id="ARBA00004613"/>
    </source>
</evidence>
<dbReference type="InterPro" id="IPR056304">
    <property type="entry name" value="Lip-like_C"/>
</dbReference>
<keyword evidence="5" id="KW-0443">Lipid metabolism</keyword>
<dbReference type="GO" id="GO:0006629">
    <property type="term" value="P:lipid metabolic process"/>
    <property type="evidence" value="ECO:0007669"/>
    <property type="project" value="UniProtKB-KW"/>
</dbReference>
<organism evidence="7 8">
    <name type="scientific">Cetraspora pellucida</name>
    <dbReference type="NCBI Taxonomy" id="1433469"/>
    <lineage>
        <taxon>Eukaryota</taxon>
        <taxon>Fungi</taxon>
        <taxon>Fungi incertae sedis</taxon>
        <taxon>Mucoromycota</taxon>
        <taxon>Glomeromycotina</taxon>
        <taxon>Glomeromycetes</taxon>
        <taxon>Diversisporales</taxon>
        <taxon>Gigasporaceae</taxon>
        <taxon>Cetraspora</taxon>
    </lineage>
</organism>
<dbReference type="AlphaFoldDB" id="A0A9N8W305"/>